<keyword evidence="2" id="KW-1185">Reference proteome</keyword>
<dbReference type="RefSeq" id="WP_093342816.1">
    <property type="nucleotide sequence ID" value="NZ_FOUY01000013.1"/>
</dbReference>
<evidence type="ECO:0000313" key="2">
    <source>
        <dbReference type="Proteomes" id="UP000199614"/>
    </source>
</evidence>
<dbReference type="PANTHER" id="PTHR40274">
    <property type="entry name" value="VIRGINIAMYCIN B LYASE"/>
    <property type="match status" value="1"/>
</dbReference>
<dbReference type="EMBL" id="FOUY01000013">
    <property type="protein sequence ID" value="SFN33962.1"/>
    <property type="molecule type" value="Genomic_DNA"/>
</dbReference>
<accession>A0A1I4Y7A1</accession>
<dbReference type="Proteomes" id="UP000199614">
    <property type="component" value="Unassembled WGS sequence"/>
</dbReference>
<dbReference type="Gene3D" id="2.120.10.30">
    <property type="entry name" value="TolB, C-terminal domain"/>
    <property type="match status" value="2"/>
</dbReference>
<dbReference type="SUPFAM" id="SSF63825">
    <property type="entry name" value="YWTD domain"/>
    <property type="match status" value="2"/>
</dbReference>
<organism evidence="1 2">
    <name type="scientific">Pseudonocardia ammonioxydans</name>
    <dbReference type="NCBI Taxonomy" id="260086"/>
    <lineage>
        <taxon>Bacteria</taxon>
        <taxon>Bacillati</taxon>
        <taxon>Actinomycetota</taxon>
        <taxon>Actinomycetes</taxon>
        <taxon>Pseudonocardiales</taxon>
        <taxon>Pseudonocardiaceae</taxon>
        <taxon>Pseudonocardia</taxon>
    </lineage>
</organism>
<dbReference type="InterPro" id="IPR011042">
    <property type="entry name" value="6-blade_b-propeller_TolB-like"/>
</dbReference>
<dbReference type="Gene3D" id="2.130.10.10">
    <property type="entry name" value="YVTN repeat-like/Quinoprotein amine dehydrogenase"/>
    <property type="match status" value="1"/>
</dbReference>
<dbReference type="SUPFAM" id="SSF101898">
    <property type="entry name" value="NHL repeat"/>
    <property type="match status" value="1"/>
</dbReference>
<proteinExistence type="predicted"/>
<reference evidence="1 2" key="1">
    <citation type="submission" date="2016-10" db="EMBL/GenBank/DDBJ databases">
        <authorList>
            <person name="de Groot N.N."/>
        </authorList>
    </citation>
    <scope>NUCLEOTIDE SEQUENCE [LARGE SCALE GENOMIC DNA]</scope>
    <source>
        <strain evidence="1 2">CGMCC 4.1877</strain>
    </source>
</reference>
<dbReference type="InterPro" id="IPR051344">
    <property type="entry name" value="Vgb"/>
</dbReference>
<dbReference type="InterPro" id="IPR015943">
    <property type="entry name" value="WD40/YVTN_repeat-like_dom_sf"/>
</dbReference>
<name>A0A1I4Y7A1_PSUAM</name>
<dbReference type="PANTHER" id="PTHR40274:SF4">
    <property type="entry name" value="BLL1406 PROTEIN"/>
    <property type="match status" value="1"/>
</dbReference>
<gene>
    <name evidence="1" type="ORF">SAMN05216207_10135</name>
</gene>
<dbReference type="AlphaFoldDB" id="A0A1I4Y7A1"/>
<dbReference type="STRING" id="260086.SAMN05216207_10135"/>
<dbReference type="OrthoDB" id="9768084at2"/>
<sequence>MSARPHAGPAVGPLWTAPHLRAERLCGPNPLWASNGAAFGPDGRLWIAQFLGGTVGALDVTTGAIETVLGPDGPLTGPDDLVFGDGGELFVVDLPAGLVWRRDPDGTTTVVADGIVAPDGIAWHRGRLFVNELAPDGRLLEIDLDGGPHRVLATGLALGNAMAVGPDGLLHYPHLYSGEVWSIDPDGGTPQRLLSGLDRPVAVRFDPAGRLRVLSNGDRGTLWTCAGGGVLSGIDTGITGADNVAFTADGTAYVTGAFRGGMHAVDPGGAVRQVVPEGLNGPFGIVATPDGVLVADYFTLAHAGPGGGGVTVLTHPVTEVGGGVRGIGRRSGATVLTTDTGGVWRGGAGDWTRIADGLIAPTGVAGTDDGVLVADTGSGRVLHIADDGTVTERARGLDRPVDVATGPGGDVHVTVTGGGQVLRLNGDGHTAVVAAGLHRPEGIAADGEALWCAEAGAGRLVRIDPVTRVVSTAASGTAFDVRPPHVPVDCRSGAARRPAPFAGVAADANGVVVGLSGEGGLLRLRR</sequence>
<evidence type="ECO:0000313" key="1">
    <source>
        <dbReference type="EMBL" id="SFN33962.1"/>
    </source>
</evidence>
<protein>
    <submittedName>
        <fullName evidence="1">Sugar lactone lactonase YvrE</fullName>
    </submittedName>
</protein>